<keyword evidence="5" id="KW-0560">Oxidoreductase</keyword>
<sequence length="338" mass="34784">MVVAEFGDVAPGPAETLVEVLATGICGSDIHGYTGENGRRRPGQVMGHETVGRVLEHGDAAAYSSLPAGTVVTLNPVVGCGACAACTRDAEQACPQRTVIGVAPDIPAAFAERMIAPTRNLVPLPEGAAWELGALVEPLAVGYHAARRGSCGPDDAVLVVGGGPIGQACVLAAWRLGASAVAVSETNDARRQLLDELGTVTIDPSAGELKRQAVSRLGRRPTLVIDAVGSEPTITAALEIADVGARVVLVGMAQPHIPLSAYRISTEERTLIGSFCYTSAEFRETAEWIATAPQPLDRLIEGRVDLAGAPDAFEALARGTAAASKVLVYPNGLTIGAA</sequence>
<proteinExistence type="inferred from homology"/>
<dbReference type="AlphaFoldDB" id="A0A4R5DQ83"/>
<protein>
    <submittedName>
        <fullName evidence="9">Zinc-binding alcohol dehydrogenase</fullName>
    </submittedName>
</protein>
<evidence type="ECO:0000256" key="1">
    <source>
        <dbReference type="ARBA" id="ARBA00001947"/>
    </source>
</evidence>
<dbReference type="InterPro" id="IPR036291">
    <property type="entry name" value="NAD(P)-bd_dom_sf"/>
</dbReference>
<keyword evidence="3 6" id="KW-0479">Metal-binding</keyword>
<comment type="caution">
    <text evidence="9">The sequence shown here is derived from an EMBL/GenBank/DDBJ whole genome shotgun (WGS) entry which is preliminary data.</text>
</comment>
<dbReference type="InterPro" id="IPR013149">
    <property type="entry name" value="ADH-like_C"/>
</dbReference>
<evidence type="ECO:0000313" key="10">
    <source>
        <dbReference type="Proteomes" id="UP000294739"/>
    </source>
</evidence>
<dbReference type="EMBL" id="SMKZ01000003">
    <property type="protein sequence ID" value="TDE14384.1"/>
    <property type="molecule type" value="Genomic_DNA"/>
</dbReference>
<organism evidence="9 10">
    <name type="scientific">Jiangella asiatica</name>
    <dbReference type="NCBI Taxonomy" id="2530372"/>
    <lineage>
        <taxon>Bacteria</taxon>
        <taxon>Bacillati</taxon>
        <taxon>Actinomycetota</taxon>
        <taxon>Actinomycetes</taxon>
        <taxon>Jiangellales</taxon>
        <taxon>Jiangellaceae</taxon>
        <taxon>Jiangella</taxon>
    </lineage>
</organism>
<evidence type="ECO:0000259" key="8">
    <source>
        <dbReference type="Pfam" id="PF08240"/>
    </source>
</evidence>
<dbReference type="OrthoDB" id="9797931at2"/>
<dbReference type="GO" id="GO:0016491">
    <property type="term" value="F:oxidoreductase activity"/>
    <property type="evidence" value="ECO:0007669"/>
    <property type="project" value="UniProtKB-KW"/>
</dbReference>
<dbReference type="Pfam" id="PF00107">
    <property type="entry name" value="ADH_zinc_N"/>
    <property type="match status" value="1"/>
</dbReference>
<keyword evidence="10" id="KW-1185">Reference proteome</keyword>
<evidence type="ECO:0000256" key="2">
    <source>
        <dbReference type="ARBA" id="ARBA00008072"/>
    </source>
</evidence>
<dbReference type="SUPFAM" id="SSF51735">
    <property type="entry name" value="NAD(P)-binding Rossmann-fold domains"/>
    <property type="match status" value="1"/>
</dbReference>
<dbReference type="InParanoid" id="A0A4R5DQ83"/>
<dbReference type="Pfam" id="PF08240">
    <property type="entry name" value="ADH_N"/>
    <property type="match status" value="1"/>
</dbReference>
<evidence type="ECO:0000313" key="9">
    <source>
        <dbReference type="EMBL" id="TDE14384.1"/>
    </source>
</evidence>
<dbReference type="Gene3D" id="3.90.180.10">
    <property type="entry name" value="Medium-chain alcohol dehydrogenases, catalytic domain"/>
    <property type="match status" value="1"/>
</dbReference>
<keyword evidence="4 6" id="KW-0862">Zinc</keyword>
<evidence type="ECO:0000259" key="7">
    <source>
        <dbReference type="Pfam" id="PF00107"/>
    </source>
</evidence>
<gene>
    <name evidence="9" type="ORF">E1269_03245</name>
</gene>
<evidence type="ECO:0000256" key="4">
    <source>
        <dbReference type="ARBA" id="ARBA00022833"/>
    </source>
</evidence>
<comment type="cofactor">
    <cofactor evidence="1 6">
        <name>Zn(2+)</name>
        <dbReference type="ChEBI" id="CHEBI:29105"/>
    </cofactor>
</comment>
<evidence type="ECO:0000256" key="3">
    <source>
        <dbReference type="ARBA" id="ARBA00022723"/>
    </source>
</evidence>
<dbReference type="PROSITE" id="PS00059">
    <property type="entry name" value="ADH_ZINC"/>
    <property type="match status" value="1"/>
</dbReference>
<feature type="domain" description="Alcohol dehydrogenase-like N-terminal" evidence="8">
    <location>
        <begin position="12"/>
        <end position="126"/>
    </location>
</feature>
<dbReference type="InterPro" id="IPR011032">
    <property type="entry name" value="GroES-like_sf"/>
</dbReference>
<evidence type="ECO:0000256" key="5">
    <source>
        <dbReference type="ARBA" id="ARBA00023002"/>
    </source>
</evidence>
<dbReference type="Proteomes" id="UP000294739">
    <property type="component" value="Unassembled WGS sequence"/>
</dbReference>
<name>A0A4R5DQ83_9ACTN</name>
<accession>A0A4R5DQ83</accession>
<reference evidence="9 10" key="1">
    <citation type="submission" date="2019-03" db="EMBL/GenBank/DDBJ databases">
        <title>Draft genome sequences of novel Actinobacteria.</title>
        <authorList>
            <person name="Sahin N."/>
            <person name="Ay H."/>
            <person name="Saygin H."/>
        </authorList>
    </citation>
    <scope>NUCLEOTIDE SEQUENCE [LARGE SCALE GENOMIC DNA]</scope>
    <source>
        <strain evidence="9 10">5K138</strain>
    </source>
</reference>
<dbReference type="PANTHER" id="PTHR43161">
    <property type="entry name" value="SORBITOL DEHYDROGENASE"/>
    <property type="match status" value="1"/>
</dbReference>
<dbReference type="InterPro" id="IPR002328">
    <property type="entry name" value="ADH_Zn_CS"/>
</dbReference>
<comment type="similarity">
    <text evidence="2 6">Belongs to the zinc-containing alcohol dehydrogenase family.</text>
</comment>
<evidence type="ECO:0000256" key="6">
    <source>
        <dbReference type="RuleBase" id="RU361277"/>
    </source>
</evidence>
<dbReference type="GO" id="GO:0008270">
    <property type="term" value="F:zinc ion binding"/>
    <property type="evidence" value="ECO:0007669"/>
    <property type="project" value="InterPro"/>
</dbReference>
<feature type="domain" description="Alcohol dehydrogenase-like C-terminal" evidence="7">
    <location>
        <begin position="164"/>
        <end position="290"/>
    </location>
</feature>
<dbReference type="SUPFAM" id="SSF50129">
    <property type="entry name" value="GroES-like"/>
    <property type="match status" value="1"/>
</dbReference>
<dbReference type="Gene3D" id="3.40.50.720">
    <property type="entry name" value="NAD(P)-binding Rossmann-like Domain"/>
    <property type="match status" value="1"/>
</dbReference>
<dbReference type="InterPro" id="IPR013154">
    <property type="entry name" value="ADH-like_N"/>
</dbReference>